<name>A0AA39UN97_9AGAR</name>
<dbReference type="AlphaFoldDB" id="A0AA39UN97"/>
<evidence type="ECO:0000313" key="3">
    <source>
        <dbReference type="Proteomes" id="UP001175228"/>
    </source>
</evidence>
<dbReference type="Proteomes" id="UP001175228">
    <property type="component" value="Unassembled WGS sequence"/>
</dbReference>
<dbReference type="EMBL" id="JAUEPU010000034">
    <property type="protein sequence ID" value="KAK0490154.1"/>
    <property type="molecule type" value="Genomic_DNA"/>
</dbReference>
<sequence length="78" mass="9144">MIFSVVKAPSVWIVLLQSKVIIAVCFQSCFLRQSRVKLMKRYIQLITRLTSFTYGDEYVLRRSTHVYRRSGVFVHDAS</sequence>
<keyword evidence="1" id="KW-0472">Membrane</keyword>
<gene>
    <name evidence="2" type="ORF">EDD18DRAFT_552405</name>
</gene>
<evidence type="ECO:0000313" key="2">
    <source>
        <dbReference type="EMBL" id="KAK0490154.1"/>
    </source>
</evidence>
<protein>
    <submittedName>
        <fullName evidence="2">Uncharacterized protein</fullName>
    </submittedName>
</protein>
<feature type="transmembrane region" description="Helical" evidence="1">
    <location>
        <begin position="12"/>
        <end position="31"/>
    </location>
</feature>
<evidence type="ECO:0000256" key="1">
    <source>
        <dbReference type="SAM" id="Phobius"/>
    </source>
</evidence>
<keyword evidence="1" id="KW-0812">Transmembrane</keyword>
<keyword evidence="1" id="KW-1133">Transmembrane helix</keyword>
<reference evidence="2" key="1">
    <citation type="submission" date="2023-06" db="EMBL/GenBank/DDBJ databases">
        <authorList>
            <consortium name="Lawrence Berkeley National Laboratory"/>
            <person name="Ahrendt S."/>
            <person name="Sahu N."/>
            <person name="Indic B."/>
            <person name="Wong-Bajracharya J."/>
            <person name="Merenyi Z."/>
            <person name="Ke H.-M."/>
            <person name="Monk M."/>
            <person name="Kocsube S."/>
            <person name="Drula E."/>
            <person name="Lipzen A."/>
            <person name="Balint B."/>
            <person name="Henrissat B."/>
            <person name="Andreopoulos B."/>
            <person name="Martin F.M."/>
            <person name="Harder C.B."/>
            <person name="Rigling D."/>
            <person name="Ford K.L."/>
            <person name="Foster G.D."/>
            <person name="Pangilinan J."/>
            <person name="Papanicolaou A."/>
            <person name="Barry K."/>
            <person name="LaButti K."/>
            <person name="Viragh M."/>
            <person name="Koriabine M."/>
            <person name="Yan M."/>
            <person name="Riley R."/>
            <person name="Champramary S."/>
            <person name="Plett K.L."/>
            <person name="Tsai I.J."/>
            <person name="Slot J."/>
            <person name="Sipos G."/>
            <person name="Plett J."/>
            <person name="Nagy L.G."/>
            <person name="Grigoriev I.V."/>
        </authorList>
    </citation>
    <scope>NUCLEOTIDE SEQUENCE</scope>
    <source>
        <strain evidence="2">HWK02</strain>
    </source>
</reference>
<comment type="caution">
    <text evidence="2">The sequence shown here is derived from an EMBL/GenBank/DDBJ whole genome shotgun (WGS) entry which is preliminary data.</text>
</comment>
<accession>A0AA39UN97</accession>
<organism evidence="2 3">
    <name type="scientific">Armillaria luteobubalina</name>
    <dbReference type="NCBI Taxonomy" id="153913"/>
    <lineage>
        <taxon>Eukaryota</taxon>
        <taxon>Fungi</taxon>
        <taxon>Dikarya</taxon>
        <taxon>Basidiomycota</taxon>
        <taxon>Agaricomycotina</taxon>
        <taxon>Agaricomycetes</taxon>
        <taxon>Agaricomycetidae</taxon>
        <taxon>Agaricales</taxon>
        <taxon>Marasmiineae</taxon>
        <taxon>Physalacriaceae</taxon>
        <taxon>Armillaria</taxon>
    </lineage>
</organism>
<proteinExistence type="predicted"/>
<keyword evidence="3" id="KW-1185">Reference proteome</keyword>